<keyword evidence="3" id="KW-1133">Transmembrane helix</keyword>
<feature type="active site" description="Acyl-thioester intermediate" evidence="2">
    <location>
        <position position="235"/>
    </location>
</feature>
<feature type="transmembrane region" description="Helical" evidence="3">
    <location>
        <begin position="21"/>
        <end position="44"/>
    </location>
</feature>
<keyword evidence="3" id="KW-0472">Membrane</keyword>
<protein>
    <submittedName>
        <fullName evidence="4">Class B sortase</fullName>
    </submittedName>
</protein>
<evidence type="ECO:0000313" key="5">
    <source>
        <dbReference type="Proteomes" id="UP000284178"/>
    </source>
</evidence>
<evidence type="ECO:0000256" key="1">
    <source>
        <dbReference type="ARBA" id="ARBA00022801"/>
    </source>
</evidence>
<dbReference type="Pfam" id="PF04203">
    <property type="entry name" value="Sortase"/>
    <property type="match status" value="1"/>
</dbReference>
<dbReference type="EMBL" id="QRUP01000012">
    <property type="protein sequence ID" value="RGR73433.1"/>
    <property type="molecule type" value="Genomic_DNA"/>
</dbReference>
<dbReference type="CDD" id="cd05826">
    <property type="entry name" value="Sortase_B"/>
    <property type="match status" value="1"/>
</dbReference>
<dbReference type="AlphaFoldDB" id="A0A412FZ34"/>
<dbReference type="Gene3D" id="2.40.260.10">
    <property type="entry name" value="Sortase"/>
    <property type="match status" value="1"/>
</dbReference>
<keyword evidence="3" id="KW-0812">Transmembrane</keyword>
<dbReference type="Proteomes" id="UP000284178">
    <property type="component" value="Unassembled WGS sequence"/>
</dbReference>
<evidence type="ECO:0000256" key="3">
    <source>
        <dbReference type="SAM" id="Phobius"/>
    </source>
</evidence>
<dbReference type="SUPFAM" id="SSF63817">
    <property type="entry name" value="Sortase"/>
    <property type="match status" value="1"/>
</dbReference>
<accession>A0A412FZ34</accession>
<comment type="caution">
    <text evidence="4">The sequence shown here is derived from an EMBL/GenBank/DDBJ whole genome shotgun (WGS) entry which is preliminary data.</text>
</comment>
<feature type="active site" description="Proton donor/acceptor" evidence="2">
    <location>
        <position position="138"/>
    </location>
</feature>
<keyword evidence="1" id="KW-0378">Hydrolase</keyword>
<keyword evidence="5" id="KW-1185">Reference proteome</keyword>
<dbReference type="GO" id="GO:0016787">
    <property type="term" value="F:hydrolase activity"/>
    <property type="evidence" value="ECO:0007669"/>
    <property type="project" value="UniProtKB-KW"/>
</dbReference>
<dbReference type="InterPro" id="IPR023365">
    <property type="entry name" value="Sortase_dom-sf"/>
</dbReference>
<gene>
    <name evidence="4" type="ORF">DWY25_10540</name>
</gene>
<evidence type="ECO:0000313" key="4">
    <source>
        <dbReference type="EMBL" id="RGR73433.1"/>
    </source>
</evidence>
<proteinExistence type="predicted"/>
<name>A0A412FZ34_9FIRM</name>
<dbReference type="InterPro" id="IPR005754">
    <property type="entry name" value="Sortase"/>
</dbReference>
<organism evidence="4 5">
    <name type="scientific">Holdemania filiformis</name>
    <dbReference type="NCBI Taxonomy" id="61171"/>
    <lineage>
        <taxon>Bacteria</taxon>
        <taxon>Bacillati</taxon>
        <taxon>Bacillota</taxon>
        <taxon>Erysipelotrichia</taxon>
        <taxon>Erysipelotrichales</taxon>
        <taxon>Erysipelotrichaceae</taxon>
        <taxon>Holdemania</taxon>
    </lineage>
</organism>
<evidence type="ECO:0000256" key="2">
    <source>
        <dbReference type="PIRSR" id="PIRSR605754-1"/>
    </source>
</evidence>
<sequence length="264" mass="30891">MQTWFFRREMEIMTHDQDKHNRFKIIAGGIIAVLVVAAVCFFIQPQSQASTNPAETPSVIDETPTSDQVDYAAQKALNQDYLGHLYFESGLVDELTVQGTDNEYYLNYTVNKEYDSHGAVYLDYRNTLDDQNLIFYGHYVYADESLVFSPLHQLKEESNYENNKKIRLQLENECREYEIAYVYYYEMGNENLEYFHPNYEPEQFENYIANVKEKQFYNTGLDLAEGERMLTLQTCVRDRDDLRLIVVAKETNVVKVESKTNSQG</sequence>
<reference evidence="4 5" key="1">
    <citation type="submission" date="2018-08" db="EMBL/GenBank/DDBJ databases">
        <title>A genome reference for cultivated species of the human gut microbiota.</title>
        <authorList>
            <person name="Zou Y."/>
            <person name="Xue W."/>
            <person name="Luo G."/>
        </authorList>
    </citation>
    <scope>NUCLEOTIDE SEQUENCE [LARGE SCALE GENOMIC DNA]</scope>
    <source>
        <strain evidence="4 5">AF24-29</strain>
    </source>
</reference>
<dbReference type="InterPro" id="IPR009835">
    <property type="entry name" value="SrtB"/>
</dbReference>